<dbReference type="EMBL" id="UFAJ01000959">
    <property type="protein sequence ID" value="SSD61885.1"/>
    <property type="molecule type" value="Genomic_DNA"/>
</dbReference>
<dbReference type="AlphaFoldDB" id="A0A376BB22"/>
<protein>
    <submittedName>
        <fullName evidence="6">Related to Importin subunit beta-5</fullName>
    </submittedName>
</protein>
<keyword evidence="2" id="KW-0813">Transport</keyword>
<dbReference type="InterPro" id="IPR056840">
    <property type="entry name" value="HEAT_IPO9_central"/>
</dbReference>
<dbReference type="Proteomes" id="UP000262825">
    <property type="component" value="Unassembled WGS sequence"/>
</dbReference>
<dbReference type="GO" id="GO:0005635">
    <property type="term" value="C:nuclear envelope"/>
    <property type="evidence" value="ECO:0007669"/>
    <property type="project" value="TreeGrafter"/>
</dbReference>
<evidence type="ECO:0000256" key="2">
    <source>
        <dbReference type="ARBA" id="ARBA00022448"/>
    </source>
</evidence>
<keyword evidence="3" id="KW-0653">Protein transport</keyword>
<dbReference type="InterPro" id="IPR001494">
    <property type="entry name" value="Importin-beta_N"/>
</dbReference>
<evidence type="ECO:0000313" key="6">
    <source>
        <dbReference type="EMBL" id="SSD61885.1"/>
    </source>
</evidence>
<dbReference type="PROSITE" id="PS50166">
    <property type="entry name" value="IMPORTIN_B_NT"/>
    <property type="match status" value="1"/>
</dbReference>
<keyword evidence="4" id="KW-0539">Nucleus</keyword>
<accession>A0A376BB22</accession>
<dbReference type="SMART" id="SM00913">
    <property type="entry name" value="IBN_N"/>
    <property type="match status" value="1"/>
</dbReference>
<feature type="domain" description="Importin N-terminal" evidence="5">
    <location>
        <begin position="22"/>
        <end position="101"/>
    </location>
</feature>
<gene>
    <name evidence="6" type="ORF">SCODWIG_03646</name>
</gene>
<dbReference type="Gene3D" id="1.25.10.10">
    <property type="entry name" value="Leucine-rich Repeat Variant"/>
    <property type="match status" value="1"/>
</dbReference>
<keyword evidence="7" id="KW-1185">Reference proteome</keyword>
<sequence length="1016" mass="114922">MLDFNQLIANAQSSDNLTRENAENTLFTQCSVNPSVIFQQLLQLGSDSTQSLSTRQFCLLSTRKLVTMYWSTDFESFKGPQIVDDAVKIYIRSVLLQLCLDDSQDSKIKNSASYCIVQISAVDFPDQWPDLLSVIYGAIINNGSISGLELLNEIFDDVVNDSMFYEENIGFQTIKIIIQVLNDSNLPLKAKSAALKLYHSCALQFEEPKADNYTDAINQHLKEIVILFCQLLTFDQNFTNPTSEYFAFKSNLSIDLLFIKTTFGIKVFSSDCKKKLILQMEKDLNEFANVYNTQKDLSSEFVECCINLISLASSLQNGFTNIEQINSIIDAFISLAQITQEQEDVWTADLNEFVSVETELSASFTIRDEICDFLNNVVPKAFHLYFESIISKIESQALNNDWKLFESLLFLLESIVLNLDEDTAESNPRIPVDRLLNLLNFFSQLLESKNLNNFVQLRLWLLIPRFIERFMDSLPNVKDIVKKFIFASLKSANDSDSAIVQVSSLISFTYYESFVELPSVLGPNLSFFMEQDILKIINNLSEDAEEDTPGMLLESLNSASKLTSCSEQTKSVKYNELQLILKVSSKSPDNIQVVMESQECLETLLQDVDVSTYLQFSEVCMPTFVKVMNGATENYSSILTLVLELLTSFMKKKPSDGNLPTVIIEFVFSPLANVLMISQDDGILQMGSEALSFCISNSDVASLQKYLGTILQILERLFSCSDSGAMNIGILVISVLKKFTSQLEQGIIPSILKAAAKKLVEVQNISTTENLIFVFCYLTCTNPSQTVDFLASFNLDNDGNALKLVIQKWLEAFEIIRGERKIKENIISLSKLFFLQDPRINDIVVNGDIIPYEGNLIITRSMSRKMPIKFTQISVPVKIVKLFVTELGLQTAMSKKVENECIEEALHNHQDQSNCEGVEENDDWEDVDDVLDYKRLQEFINEDAYEEDNYEETDGCAEDINDFGDENINKQLNSNSIKDLLIQFFTEAASHNTNSFSIIYQSLDEKDKKLLTKTLV</sequence>
<dbReference type="InterPro" id="IPR016024">
    <property type="entry name" value="ARM-type_fold"/>
</dbReference>
<dbReference type="Pfam" id="PF25018">
    <property type="entry name" value="HEAT_IPO9_c"/>
    <property type="match status" value="1"/>
</dbReference>
<dbReference type="GO" id="GO:0005829">
    <property type="term" value="C:cytosol"/>
    <property type="evidence" value="ECO:0007669"/>
    <property type="project" value="TreeGrafter"/>
</dbReference>
<dbReference type="InterPro" id="IPR011989">
    <property type="entry name" value="ARM-like"/>
</dbReference>
<evidence type="ECO:0000256" key="1">
    <source>
        <dbReference type="ARBA" id="ARBA00004123"/>
    </source>
</evidence>
<dbReference type="GO" id="GO:0031267">
    <property type="term" value="F:small GTPase binding"/>
    <property type="evidence" value="ECO:0007669"/>
    <property type="project" value="InterPro"/>
</dbReference>
<name>A0A376BB22_9ASCO</name>
<reference evidence="7" key="1">
    <citation type="submission" date="2018-06" db="EMBL/GenBank/DDBJ databases">
        <authorList>
            <person name="Guldener U."/>
        </authorList>
    </citation>
    <scope>NUCLEOTIDE SEQUENCE [LARGE SCALE GENOMIC DNA]</scope>
    <source>
        <strain evidence="7">UTAD17</strain>
    </source>
</reference>
<evidence type="ECO:0000256" key="3">
    <source>
        <dbReference type="ARBA" id="ARBA00022927"/>
    </source>
</evidence>
<evidence type="ECO:0000259" key="5">
    <source>
        <dbReference type="PROSITE" id="PS50166"/>
    </source>
</evidence>
<dbReference type="PANTHER" id="PTHR10997">
    <property type="entry name" value="IMPORTIN-7, 8, 11"/>
    <property type="match status" value="1"/>
</dbReference>
<dbReference type="VEuPathDB" id="FungiDB:SCODWIG_03646"/>
<dbReference type="PANTHER" id="PTHR10997:SF9">
    <property type="entry name" value="IMPORTIN-9"/>
    <property type="match status" value="1"/>
</dbReference>
<evidence type="ECO:0000313" key="7">
    <source>
        <dbReference type="Proteomes" id="UP000262825"/>
    </source>
</evidence>
<dbReference type="GO" id="GO:0006606">
    <property type="term" value="P:protein import into nucleus"/>
    <property type="evidence" value="ECO:0007669"/>
    <property type="project" value="TreeGrafter"/>
</dbReference>
<dbReference type="SUPFAM" id="SSF48371">
    <property type="entry name" value="ARM repeat"/>
    <property type="match status" value="1"/>
</dbReference>
<evidence type="ECO:0000256" key="4">
    <source>
        <dbReference type="ARBA" id="ARBA00023242"/>
    </source>
</evidence>
<organism evidence="6 7">
    <name type="scientific">Saccharomycodes ludwigii</name>
    <dbReference type="NCBI Taxonomy" id="36035"/>
    <lineage>
        <taxon>Eukaryota</taxon>
        <taxon>Fungi</taxon>
        <taxon>Dikarya</taxon>
        <taxon>Ascomycota</taxon>
        <taxon>Saccharomycotina</taxon>
        <taxon>Saccharomycetes</taxon>
        <taxon>Saccharomycodales</taxon>
        <taxon>Saccharomycodaceae</taxon>
        <taxon>Saccharomycodes</taxon>
    </lineage>
</organism>
<proteinExistence type="predicted"/>
<comment type="subcellular location">
    <subcellularLocation>
        <location evidence="1">Nucleus</location>
    </subcellularLocation>
</comment>